<organism evidence="3 4">
    <name type="scientific">Myroides odoratus</name>
    <name type="common">Flavobacterium odoratum</name>
    <dbReference type="NCBI Taxonomy" id="256"/>
    <lineage>
        <taxon>Bacteria</taxon>
        <taxon>Pseudomonadati</taxon>
        <taxon>Bacteroidota</taxon>
        <taxon>Flavobacteriia</taxon>
        <taxon>Flavobacteriales</taxon>
        <taxon>Flavobacteriaceae</taxon>
        <taxon>Myroides</taxon>
    </lineage>
</organism>
<evidence type="ECO:0000256" key="2">
    <source>
        <dbReference type="SAM" id="Phobius"/>
    </source>
</evidence>
<proteinExistence type="predicted"/>
<dbReference type="RefSeq" id="WP_115089952.1">
    <property type="nucleotide sequence ID" value="NZ_CP068107.1"/>
</dbReference>
<dbReference type="Proteomes" id="UP000255024">
    <property type="component" value="Unassembled WGS sequence"/>
</dbReference>
<name>A0A378RMM8_MYROD</name>
<feature type="transmembrane region" description="Helical" evidence="2">
    <location>
        <begin position="66"/>
        <end position="87"/>
    </location>
</feature>
<protein>
    <submittedName>
        <fullName evidence="3">Uncharacterized protein</fullName>
    </submittedName>
</protein>
<feature type="transmembrane region" description="Helical" evidence="2">
    <location>
        <begin position="24"/>
        <end position="45"/>
    </location>
</feature>
<keyword evidence="2" id="KW-1133">Transmembrane helix</keyword>
<sequence>MEEIKNNLNELKEYTMDRLKMPIFFYYFVLLAVWNWDIILLILKSNSSIESVISKIKTDGFELGRYLWPLLIAIFGNILFPFFMYLIDYPLSWINTKRNKKASDVEKAKASDEFKIQRLRTGALSLEALQSQIDSLTLDNTDLSKKLKASAGRIEDAKKYTDKMNLEIEDLKQTQNKFTTTIGFYDLAEEINSFENTLIASLNKGINQEEILNLLERLFEQEKDSKKSSISDMNGYHVLVINKFIEESTHEGVLQIKISPIGIKFMYWLSGITNKVINIEDKELIELYNHLDRKGLLNDFERLALQIKTGGSLSKTDKGLNEFTSIGLIKFRSHSQFDESANYDLTTQGLFLLKYITLKR</sequence>
<keyword evidence="4" id="KW-1185">Reference proteome</keyword>
<dbReference type="EMBL" id="UGQL01000001">
    <property type="protein sequence ID" value="STZ26910.1"/>
    <property type="molecule type" value="Genomic_DNA"/>
</dbReference>
<keyword evidence="1" id="KW-0175">Coiled coil</keyword>
<dbReference type="AlphaFoldDB" id="A0A378RMM8"/>
<evidence type="ECO:0000313" key="3">
    <source>
        <dbReference type="EMBL" id="STZ26910.1"/>
    </source>
</evidence>
<accession>A0A378RMM8</accession>
<evidence type="ECO:0000313" key="4">
    <source>
        <dbReference type="Proteomes" id="UP000255024"/>
    </source>
</evidence>
<feature type="coiled-coil region" evidence="1">
    <location>
        <begin position="126"/>
        <end position="177"/>
    </location>
</feature>
<reference evidence="3 4" key="1">
    <citation type="submission" date="2018-06" db="EMBL/GenBank/DDBJ databases">
        <authorList>
            <consortium name="Pathogen Informatics"/>
            <person name="Doyle S."/>
        </authorList>
    </citation>
    <scope>NUCLEOTIDE SEQUENCE [LARGE SCALE GENOMIC DNA]</scope>
    <source>
        <strain evidence="3 4">NCTC11179</strain>
    </source>
</reference>
<evidence type="ECO:0000256" key="1">
    <source>
        <dbReference type="SAM" id="Coils"/>
    </source>
</evidence>
<gene>
    <name evidence="3" type="ORF">NCTC11179_00437</name>
</gene>
<keyword evidence="2" id="KW-0812">Transmembrane</keyword>
<keyword evidence="2" id="KW-0472">Membrane</keyword>